<dbReference type="EMBL" id="CABITT030000005">
    <property type="protein sequence ID" value="VVB05192.1"/>
    <property type="molecule type" value="Genomic_DNA"/>
</dbReference>
<keyword evidence="6" id="KW-1185">Reference proteome</keyword>
<evidence type="ECO:0000313" key="5">
    <source>
        <dbReference type="EMBL" id="VVB05192.1"/>
    </source>
</evidence>
<comment type="similarity">
    <text evidence="1">Belongs to the LOB domain-containing protein family.</text>
</comment>
<evidence type="ECO:0000256" key="3">
    <source>
        <dbReference type="SAM" id="MobiDB-lite"/>
    </source>
</evidence>
<sequence>MEKKRCAVCRHKRHRCPDDCIFAPHFSGANEWKLQAILSGNLGVAQLERILQEEAVDSLVTGVIDQTRRQVEEIERQLKIVNNNLVLLGSQPFLDNLPATQDLPTDQPSLDFGHSGQQHGMNTFFGGLYHNPCSPFGPWPYSLLQPGLLPLPSSPLTNPWPSSPAMYYGQQLQPALVSPLPSSPLANPSLGVSYAQQPDPIGVNNPSTQEAANHSSSVVQQQQQGSSHICFDQDLLNDIFSKPYCRN</sequence>
<dbReference type="Pfam" id="PF03195">
    <property type="entry name" value="LOB"/>
    <property type="match status" value="1"/>
</dbReference>
<gene>
    <name evidence="5" type="ORF">ANE_LOCUS15636</name>
</gene>
<dbReference type="InterPro" id="IPR004883">
    <property type="entry name" value="LOB"/>
</dbReference>
<evidence type="ECO:0000256" key="1">
    <source>
        <dbReference type="ARBA" id="ARBA00005474"/>
    </source>
</evidence>
<evidence type="ECO:0000259" key="4">
    <source>
        <dbReference type="Pfam" id="PF03195"/>
    </source>
</evidence>
<keyword evidence="2" id="KW-0175">Coiled coil</keyword>
<reference evidence="5" key="1">
    <citation type="submission" date="2019-07" db="EMBL/GenBank/DDBJ databases">
        <authorList>
            <person name="Dittberner H."/>
        </authorList>
    </citation>
    <scope>NUCLEOTIDE SEQUENCE [LARGE SCALE GENOMIC DNA]</scope>
</reference>
<evidence type="ECO:0000256" key="2">
    <source>
        <dbReference type="SAM" id="Coils"/>
    </source>
</evidence>
<dbReference type="Proteomes" id="UP000489600">
    <property type="component" value="Unassembled WGS sequence"/>
</dbReference>
<comment type="caution">
    <text evidence="5">The sequence shown here is derived from an EMBL/GenBank/DDBJ whole genome shotgun (WGS) entry which is preliminary data.</text>
</comment>
<accession>A0A565BUZ0</accession>
<protein>
    <recommendedName>
        <fullName evidence="4">LOB domain-containing protein</fullName>
    </recommendedName>
</protein>
<name>A0A565BUZ0_9BRAS</name>
<feature type="coiled-coil region" evidence="2">
    <location>
        <begin position="64"/>
        <end position="91"/>
    </location>
</feature>
<proteinExistence type="inferred from homology"/>
<dbReference type="AlphaFoldDB" id="A0A565BUZ0"/>
<organism evidence="5 6">
    <name type="scientific">Arabis nemorensis</name>
    <dbReference type="NCBI Taxonomy" id="586526"/>
    <lineage>
        <taxon>Eukaryota</taxon>
        <taxon>Viridiplantae</taxon>
        <taxon>Streptophyta</taxon>
        <taxon>Embryophyta</taxon>
        <taxon>Tracheophyta</taxon>
        <taxon>Spermatophyta</taxon>
        <taxon>Magnoliopsida</taxon>
        <taxon>eudicotyledons</taxon>
        <taxon>Gunneridae</taxon>
        <taxon>Pentapetalae</taxon>
        <taxon>rosids</taxon>
        <taxon>malvids</taxon>
        <taxon>Brassicales</taxon>
        <taxon>Brassicaceae</taxon>
        <taxon>Arabideae</taxon>
        <taxon>Arabis</taxon>
    </lineage>
</organism>
<feature type="domain" description="LOB" evidence="4">
    <location>
        <begin position="5"/>
        <end position="53"/>
    </location>
</feature>
<evidence type="ECO:0000313" key="6">
    <source>
        <dbReference type="Proteomes" id="UP000489600"/>
    </source>
</evidence>
<feature type="region of interest" description="Disordered" evidence="3">
    <location>
        <begin position="188"/>
        <end position="219"/>
    </location>
</feature>
<feature type="compositionally biased region" description="Polar residues" evidence="3">
    <location>
        <begin position="204"/>
        <end position="214"/>
    </location>
</feature>